<organism evidence="4 5">
    <name type="scientific">Niveispirillum lacus</name>
    <dbReference type="NCBI Taxonomy" id="1981099"/>
    <lineage>
        <taxon>Bacteria</taxon>
        <taxon>Pseudomonadati</taxon>
        <taxon>Pseudomonadota</taxon>
        <taxon>Alphaproteobacteria</taxon>
        <taxon>Rhodospirillales</taxon>
        <taxon>Azospirillaceae</taxon>
        <taxon>Niveispirillum</taxon>
    </lineage>
</organism>
<evidence type="ECO:0000259" key="3">
    <source>
        <dbReference type="Pfam" id="PF00496"/>
    </source>
</evidence>
<comment type="similarity">
    <text evidence="2">Belongs to the bacterial solute-binding protein 5 family.</text>
</comment>
<dbReference type="Gene3D" id="3.10.105.10">
    <property type="entry name" value="Dipeptide-binding Protein, Domain 3"/>
    <property type="match status" value="1"/>
</dbReference>
<sequence>MPPQSLAGNVPVILLLLLAWVYLTGVPVRAGDVPPLLRIGLDGVAMSADPHRQNSADSRNLAFHVFEPLIMPDLALGTVPWLATEWRPVGERDWVFTLRPNVRFHDGKPLAPEDVAFTFCRLDSNGGSMSGLIAGVERVAARDAGSVQITTQGPNPLLPQLLTMISIIPAPNGWKEPYVPGGCANMAAALTSLGEDRFANGLVPGTGPYRLTAFTSGGPAELARTDGYWGTQPYWEQVRLLPIPGGAARARALVAGDVDIINQVVPESLEFLAGRRDLRVVDSRPLRTLILTPNPIGPLADPAVRRALAMAIDRVSLARRVAQGSAEPAAQLAPVGILGHEPRAAIGFDQINARHILEKSGVSGGRTLRLITVEPFARVAEGIARYLLAVGVTLDIRFVAVGNVLPAMQSLDYDLFLSGWIAFTGELGYTGRELLHSRDPARKTGNQNFVGYSNPEIDRLLSLAAMESDRGKRGLLLGEMAMIASRDMPVIPTIHLARRWAMNAEIRFDGRVDGNTLATLITPASARTQ</sequence>
<dbReference type="InterPro" id="IPR000914">
    <property type="entry name" value="SBP_5_dom"/>
</dbReference>
<dbReference type="InterPro" id="IPR030678">
    <property type="entry name" value="Peptide/Ni-bd"/>
</dbReference>
<dbReference type="PANTHER" id="PTHR30290">
    <property type="entry name" value="PERIPLASMIC BINDING COMPONENT OF ABC TRANSPORTER"/>
    <property type="match status" value="1"/>
</dbReference>
<proteinExistence type="inferred from homology"/>
<dbReference type="SUPFAM" id="SSF53850">
    <property type="entry name" value="Periplasmic binding protein-like II"/>
    <property type="match status" value="1"/>
</dbReference>
<dbReference type="PIRSF" id="PIRSF002741">
    <property type="entry name" value="MppA"/>
    <property type="match status" value="1"/>
</dbReference>
<dbReference type="Proteomes" id="UP000216998">
    <property type="component" value="Unassembled WGS sequence"/>
</dbReference>
<evidence type="ECO:0000313" key="4">
    <source>
        <dbReference type="EMBL" id="OYQ32812.1"/>
    </source>
</evidence>
<dbReference type="Gene3D" id="3.90.76.10">
    <property type="entry name" value="Dipeptide-binding Protein, Domain 1"/>
    <property type="match status" value="1"/>
</dbReference>
<dbReference type="AlphaFoldDB" id="A0A255YUD1"/>
<keyword evidence="5" id="KW-1185">Reference proteome</keyword>
<evidence type="ECO:0000313" key="5">
    <source>
        <dbReference type="Proteomes" id="UP000216998"/>
    </source>
</evidence>
<dbReference type="Pfam" id="PF00496">
    <property type="entry name" value="SBP_bac_5"/>
    <property type="match status" value="1"/>
</dbReference>
<dbReference type="Gene3D" id="3.40.190.10">
    <property type="entry name" value="Periplasmic binding protein-like II"/>
    <property type="match status" value="1"/>
</dbReference>
<dbReference type="EMBL" id="NOXU01000031">
    <property type="protein sequence ID" value="OYQ32812.1"/>
    <property type="molecule type" value="Genomic_DNA"/>
</dbReference>
<evidence type="ECO:0000256" key="2">
    <source>
        <dbReference type="ARBA" id="ARBA00005695"/>
    </source>
</evidence>
<gene>
    <name evidence="4" type="ORF">CHU95_18875</name>
</gene>
<evidence type="ECO:0000256" key="1">
    <source>
        <dbReference type="ARBA" id="ARBA00004418"/>
    </source>
</evidence>
<name>A0A255YUD1_9PROT</name>
<dbReference type="GO" id="GO:0043190">
    <property type="term" value="C:ATP-binding cassette (ABC) transporter complex"/>
    <property type="evidence" value="ECO:0007669"/>
    <property type="project" value="InterPro"/>
</dbReference>
<feature type="domain" description="Solute-binding protein family 5" evidence="3">
    <location>
        <begin position="79"/>
        <end position="426"/>
    </location>
</feature>
<comment type="caution">
    <text evidence="4">The sequence shown here is derived from an EMBL/GenBank/DDBJ whole genome shotgun (WGS) entry which is preliminary data.</text>
</comment>
<accession>A0A255YUD1</accession>
<dbReference type="InterPro" id="IPR039424">
    <property type="entry name" value="SBP_5"/>
</dbReference>
<dbReference type="GO" id="GO:0015833">
    <property type="term" value="P:peptide transport"/>
    <property type="evidence" value="ECO:0007669"/>
    <property type="project" value="TreeGrafter"/>
</dbReference>
<dbReference type="GO" id="GO:0030288">
    <property type="term" value="C:outer membrane-bounded periplasmic space"/>
    <property type="evidence" value="ECO:0007669"/>
    <property type="project" value="UniProtKB-ARBA"/>
</dbReference>
<comment type="subcellular location">
    <subcellularLocation>
        <location evidence="1">Periplasm</location>
    </subcellularLocation>
</comment>
<reference evidence="4 5" key="1">
    <citation type="submission" date="2017-07" db="EMBL/GenBank/DDBJ databases">
        <title>Niveispirillum cyanobacteriorum sp. nov., isolated from cyanobacterial aggregates in a eutrophic lake.</title>
        <authorList>
            <person name="Cai H."/>
        </authorList>
    </citation>
    <scope>NUCLEOTIDE SEQUENCE [LARGE SCALE GENOMIC DNA]</scope>
    <source>
        <strain evidence="5">TH1-14</strain>
    </source>
</reference>
<protein>
    <recommendedName>
        <fullName evidence="3">Solute-binding protein family 5 domain-containing protein</fullName>
    </recommendedName>
</protein>
<dbReference type="GO" id="GO:1904680">
    <property type="term" value="F:peptide transmembrane transporter activity"/>
    <property type="evidence" value="ECO:0007669"/>
    <property type="project" value="TreeGrafter"/>
</dbReference>